<keyword evidence="2 7" id="KW-0489">Methyltransferase</keyword>
<evidence type="ECO:0000256" key="4">
    <source>
        <dbReference type="ARBA" id="ARBA00022691"/>
    </source>
</evidence>
<dbReference type="PANTHER" id="PTHR46098:SF1">
    <property type="entry name" value="TRNA (CYTOSINE(38)-C(5))-METHYLTRANSFERASE"/>
    <property type="match status" value="1"/>
</dbReference>
<feature type="active site" evidence="7">
    <location>
        <position position="80"/>
    </location>
</feature>
<dbReference type="KEGG" id="lcre:Pla8534_57880"/>
<organism evidence="9 10">
    <name type="scientific">Lignipirellula cremea</name>
    <dbReference type="NCBI Taxonomy" id="2528010"/>
    <lineage>
        <taxon>Bacteria</taxon>
        <taxon>Pseudomonadati</taxon>
        <taxon>Planctomycetota</taxon>
        <taxon>Planctomycetia</taxon>
        <taxon>Pirellulales</taxon>
        <taxon>Pirellulaceae</taxon>
        <taxon>Lignipirellula</taxon>
    </lineage>
</organism>
<gene>
    <name evidence="9" type="primary">hhaIM</name>
    <name evidence="9" type="ORF">Pla8534_57880</name>
</gene>
<keyword evidence="3 7" id="KW-0808">Transferase</keyword>
<evidence type="ECO:0000256" key="8">
    <source>
        <dbReference type="RuleBase" id="RU000416"/>
    </source>
</evidence>
<evidence type="ECO:0000256" key="6">
    <source>
        <dbReference type="ARBA" id="ARBA00047422"/>
    </source>
</evidence>
<dbReference type="GO" id="GO:0003886">
    <property type="term" value="F:DNA (cytosine-5-)-methyltransferase activity"/>
    <property type="evidence" value="ECO:0007669"/>
    <property type="project" value="UniProtKB-EC"/>
</dbReference>
<dbReference type="EMBL" id="CP036433">
    <property type="protein sequence ID" value="QDU97929.1"/>
    <property type="molecule type" value="Genomic_DNA"/>
</dbReference>
<dbReference type="PANTHER" id="PTHR46098">
    <property type="entry name" value="TRNA (CYTOSINE(38)-C(5))-METHYLTRANSFERASE"/>
    <property type="match status" value="1"/>
</dbReference>
<dbReference type="PRINTS" id="PR00105">
    <property type="entry name" value="C5METTRFRASE"/>
</dbReference>
<keyword evidence="4 7" id="KW-0949">S-adenosyl-L-methionine</keyword>
<dbReference type="Gene3D" id="3.40.50.150">
    <property type="entry name" value="Vaccinia Virus protein VP39"/>
    <property type="match status" value="1"/>
</dbReference>
<dbReference type="NCBIfam" id="TIGR00675">
    <property type="entry name" value="dcm"/>
    <property type="match status" value="1"/>
</dbReference>
<proteinExistence type="inferred from homology"/>
<evidence type="ECO:0000313" key="10">
    <source>
        <dbReference type="Proteomes" id="UP000317648"/>
    </source>
</evidence>
<dbReference type="EC" id="2.1.1.37" evidence="1"/>
<dbReference type="Proteomes" id="UP000317648">
    <property type="component" value="Chromosome"/>
</dbReference>
<evidence type="ECO:0000256" key="2">
    <source>
        <dbReference type="ARBA" id="ARBA00022603"/>
    </source>
</evidence>
<dbReference type="InterPro" id="IPR001525">
    <property type="entry name" value="C5_MeTfrase"/>
</dbReference>
<keyword evidence="10" id="KW-1185">Reference proteome</keyword>
<dbReference type="Pfam" id="PF00145">
    <property type="entry name" value="DNA_methylase"/>
    <property type="match status" value="1"/>
</dbReference>
<evidence type="ECO:0000313" key="9">
    <source>
        <dbReference type="EMBL" id="QDU97929.1"/>
    </source>
</evidence>
<reference evidence="9 10" key="1">
    <citation type="submission" date="2019-02" db="EMBL/GenBank/DDBJ databases">
        <title>Deep-cultivation of Planctomycetes and their phenomic and genomic characterization uncovers novel biology.</title>
        <authorList>
            <person name="Wiegand S."/>
            <person name="Jogler M."/>
            <person name="Boedeker C."/>
            <person name="Pinto D."/>
            <person name="Vollmers J."/>
            <person name="Rivas-Marin E."/>
            <person name="Kohn T."/>
            <person name="Peeters S.H."/>
            <person name="Heuer A."/>
            <person name="Rast P."/>
            <person name="Oberbeckmann S."/>
            <person name="Bunk B."/>
            <person name="Jeske O."/>
            <person name="Meyerdierks A."/>
            <person name="Storesund J.E."/>
            <person name="Kallscheuer N."/>
            <person name="Luecker S."/>
            <person name="Lage O.M."/>
            <person name="Pohl T."/>
            <person name="Merkel B.J."/>
            <person name="Hornburger P."/>
            <person name="Mueller R.-W."/>
            <person name="Bruemmer F."/>
            <person name="Labrenz M."/>
            <person name="Spormann A.M."/>
            <person name="Op den Camp H."/>
            <person name="Overmann J."/>
            <person name="Amann R."/>
            <person name="Jetten M.S.M."/>
            <person name="Mascher T."/>
            <person name="Medema M.H."/>
            <person name="Devos D.P."/>
            <person name="Kaster A.-K."/>
            <person name="Ovreas L."/>
            <person name="Rohde M."/>
            <person name="Galperin M.Y."/>
            <person name="Jogler C."/>
        </authorList>
    </citation>
    <scope>NUCLEOTIDE SEQUENCE [LARGE SCALE GENOMIC DNA]</scope>
    <source>
        <strain evidence="9 10">Pla85_3_4</strain>
    </source>
</reference>
<comment type="similarity">
    <text evidence="7 8">Belongs to the class I-like SAM-binding methyltransferase superfamily. C5-methyltransferase family.</text>
</comment>
<dbReference type="InterPro" id="IPR029063">
    <property type="entry name" value="SAM-dependent_MTases_sf"/>
</dbReference>
<accession>A0A518E1F6</accession>
<keyword evidence="5" id="KW-0680">Restriction system</keyword>
<protein>
    <recommendedName>
        <fullName evidence="1">DNA (cytosine-5-)-methyltransferase</fullName>
        <ecNumber evidence="1">2.1.1.37</ecNumber>
    </recommendedName>
</protein>
<sequence>MPAREKSFCEFFAGIGLVHEALRSGDWDCVYANDIDPKKAAMHAAHFGPTPYHVGDVWQADAVLEKIPGRPFLATASFPCTDMSLAGRMQGFQGGESSAFFGFCNVLEALGERQPEMVLLENVTGFLTSRGGDDFRTAASTLAGLGYFLDAWVLTAQAFTPQSRPRSFVLGVKESALSPAWFRRNTESPFDPWREAVLATPGLRSSRLLALMESTPLATGWVTRRLTDPPQVDYDLLAWLDTDNDQPWWDQSQVDRHYAMMSDAHRGRVEAWLEQGGRHVATVFRRMRKGEQRAEVRFDGAAGCLRTPRGGSARQIVLAAIDGRLRMRWMTPRECARLQGAPNFVIDVPDSQALFGFGDAVCVPVIEWIDQHLLTPTFQEWQAAHEKSRPARVSR</sequence>
<dbReference type="InterPro" id="IPR050750">
    <property type="entry name" value="C5-MTase"/>
</dbReference>
<dbReference type="REBASE" id="355835">
    <property type="entry name" value="M.Pba8534ORF57880P"/>
</dbReference>
<evidence type="ECO:0000256" key="5">
    <source>
        <dbReference type="ARBA" id="ARBA00022747"/>
    </source>
</evidence>
<dbReference type="GO" id="GO:0009307">
    <property type="term" value="P:DNA restriction-modification system"/>
    <property type="evidence" value="ECO:0007669"/>
    <property type="project" value="UniProtKB-KW"/>
</dbReference>
<comment type="catalytic activity">
    <reaction evidence="6">
        <text>a 2'-deoxycytidine in DNA + S-adenosyl-L-methionine = a 5-methyl-2'-deoxycytidine in DNA + S-adenosyl-L-homocysteine + H(+)</text>
        <dbReference type="Rhea" id="RHEA:13681"/>
        <dbReference type="Rhea" id="RHEA-COMP:11369"/>
        <dbReference type="Rhea" id="RHEA-COMP:11370"/>
        <dbReference type="ChEBI" id="CHEBI:15378"/>
        <dbReference type="ChEBI" id="CHEBI:57856"/>
        <dbReference type="ChEBI" id="CHEBI:59789"/>
        <dbReference type="ChEBI" id="CHEBI:85452"/>
        <dbReference type="ChEBI" id="CHEBI:85454"/>
        <dbReference type="EC" id="2.1.1.37"/>
    </reaction>
</comment>
<evidence type="ECO:0000256" key="1">
    <source>
        <dbReference type="ARBA" id="ARBA00011975"/>
    </source>
</evidence>
<name>A0A518E1F6_9BACT</name>
<evidence type="ECO:0000256" key="7">
    <source>
        <dbReference type="PROSITE-ProRule" id="PRU01016"/>
    </source>
</evidence>
<dbReference type="RefSeq" id="WP_197442667.1">
    <property type="nucleotide sequence ID" value="NZ_CP036433.1"/>
</dbReference>
<dbReference type="SUPFAM" id="SSF53335">
    <property type="entry name" value="S-adenosyl-L-methionine-dependent methyltransferases"/>
    <property type="match status" value="1"/>
</dbReference>
<dbReference type="GO" id="GO:0032259">
    <property type="term" value="P:methylation"/>
    <property type="evidence" value="ECO:0007669"/>
    <property type="project" value="UniProtKB-KW"/>
</dbReference>
<evidence type="ECO:0000256" key="3">
    <source>
        <dbReference type="ARBA" id="ARBA00022679"/>
    </source>
</evidence>
<dbReference type="AlphaFoldDB" id="A0A518E1F6"/>
<dbReference type="PROSITE" id="PS51679">
    <property type="entry name" value="SAM_MT_C5"/>
    <property type="match status" value="1"/>
</dbReference>